<evidence type="ECO:0000256" key="1">
    <source>
        <dbReference type="ARBA" id="ARBA00001947"/>
    </source>
</evidence>
<dbReference type="Gene3D" id="1.10.1380.10">
    <property type="entry name" value="Neutral endopeptidase , domain2"/>
    <property type="match status" value="1"/>
</dbReference>
<evidence type="ECO:0000313" key="12">
    <source>
        <dbReference type="RefSeq" id="XP_035828940.1"/>
    </source>
</evidence>
<dbReference type="PROSITE" id="PS51885">
    <property type="entry name" value="NEPRILYSIN"/>
    <property type="match status" value="1"/>
</dbReference>
<dbReference type="Proteomes" id="UP000694888">
    <property type="component" value="Unplaced"/>
</dbReference>
<organism evidence="11 12">
    <name type="scientific">Aplysia californica</name>
    <name type="common">California sea hare</name>
    <dbReference type="NCBI Taxonomy" id="6500"/>
    <lineage>
        <taxon>Eukaryota</taxon>
        <taxon>Metazoa</taxon>
        <taxon>Spiralia</taxon>
        <taxon>Lophotrochozoa</taxon>
        <taxon>Mollusca</taxon>
        <taxon>Gastropoda</taxon>
        <taxon>Heterobranchia</taxon>
        <taxon>Euthyneura</taxon>
        <taxon>Tectipleura</taxon>
        <taxon>Aplysiida</taxon>
        <taxon>Aplysioidea</taxon>
        <taxon>Aplysiidae</taxon>
        <taxon>Aplysia</taxon>
    </lineage>
</organism>
<dbReference type="PANTHER" id="PTHR11733:SF133">
    <property type="entry name" value="PHOSPHATE-REGULATING NEUTRAL ENDOPEPTIDASE PHEX"/>
    <property type="match status" value="1"/>
</dbReference>
<keyword evidence="4" id="KW-0378">Hydrolase</keyword>
<evidence type="ECO:0000259" key="10">
    <source>
        <dbReference type="Pfam" id="PF05649"/>
    </source>
</evidence>
<dbReference type="PRINTS" id="PR00786">
    <property type="entry name" value="NEPRILYSIN"/>
</dbReference>
<keyword evidence="6" id="KW-0482">Metalloprotease</keyword>
<feature type="compositionally biased region" description="Basic and acidic residues" evidence="7">
    <location>
        <begin position="98"/>
        <end position="114"/>
    </location>
</feature>
<keyword evidence="5" id="KW-0862">Zinc</keyword>
<evidence type="ECO:0000256" key="6">
    <source>
        <dbReference type="ARBA" id="ARBA00023049"/>
    </source>
</evidence>
<evidence type="ECO:0000256" key="8">
    <source>
        <dbReference type="SAM" id="Phobius"/>
    </source>
</evidence>
<feature type="transmembrane region" description="Helical" evidence="8">
    <location>
        <begin position="59"/>
        <end position="81"/>
    </location>
</feature>
<evidence type="ECO:0000313" key="11">
    <source>
        <dbReference type="Proteomes" id="UP000694888"/>
    </source>
</evidence>
<dbReference type="GeneID" id="101850855"/>
<dbReference type="CDD" id="cd08662">
    <property type="entry name" value="M13"/>
    <property type="match status" value="1"/>
</dbReference>
<keyword evidence="8" id="KW-0472">Membrane</keyword>
<dbReference type="InterPro" id="IPR008753">
    <property type="entry name" value="Peptidase_M13_N"/>
</dbReference>
<dbReference type="Gene3D" id="3.40.390.10">
    <property type="entry name" value="Collagenase (Catalytic Domain)"/>
    <property type="match status" value="2"/>
</dbReference>
<proteinExistence type="predicted"/>
<keyword evidence="2" id="KW-0645">Protease</keyword>
<evidence type="ECO:0000256" key="4">
    <source>
        <dbReference type="ARBA" id="ARBA00022801"/>
    </source>
</evidence>
<keyword evidence="8" id="KW-1133">Transmembrane helix</keyword>
<dbReference type="InterPro" id="IPR042089">
    <property type="entry name" value="Peptidase_M13_dom_2"/>
</dbReference>
<protein>
    <submittedName>
        <fullName evidence="12">Neprilysin-1</fullName>
    </submittedName>
</protein>
<evidence type="ECO:0000256" key="2">
    <source>
        <dbReference type="ARBA" id="ARBA00022670"/>
    </source>
</evidence>
<keyword evidence="8" id="KW-0812">Transmembrane</keyword>
<evidence type="ECO:0000256" key="3">
    <source>
        <dbReference type="ARBA" id="ARBA00022723"/>
    </source>
</evidence>
<keyword evidence="11" id="KW-1185">Reference proteome</keyword>
<gene>
    <name evidence="12" type="primary">LOC101850855</name>
</gene>
<reference evidence="12" key="1">
    <citation type="submission" date="2025-08" db="UniProtKB">
        <authorList>
            <consortium name="RefSeq"/>
        </authorList>
    </citation>
    <scope>IDENTIFICATION</scope>
</reference>
<accession>A0ABM1W2P7</accession>
<evidence type="ECO:0000259" key="9">
    <source>
        <dbReference type="Pfam" id="PF01431"/>
    </source>
</evidence>
<dbReference type="RefSeq" id="XP_035828940.1">
    <property type="nucleotide sequence ID" value="XM_035973047.1"/>
</dbReference>
<evidence type="ECO:0000256" key="5">
    <source>
        <dbReference type="ARBA" id="ARBA00022833"/>
    </source>
</evidence>
<dbReference type="PANTHER" id="PTHR11733">
    <property type="entry name" value="ZINC METALLOPROTEASE FAMILY M13 NEPRILYSIN-RELATED"/>
    <property type="match status" value="1"/>
</dbReference>
<feature type="domain" description="Peptidase M13 C-terminal" evidence="9">
    <location>
        <begin position="496"/>
        <end position="591"/>
    </location>
</feature>
<comment type="cofactor">
    <cofactor evidence="1">
        <name>Zn(2+)</name>
        <dbReference type="ChEBI" id="CHEBI:29105"/>
    </cofactor>
</comment>
<keyword evidence="3" id="KW-0479">Metal-binding</keyword>
<dbReference type="InterPro" id="IPR018497">
    <property type="entry name" value="Peptidase_M13_C"/>
</dbReference>
<name>A0ABM1W2P7_APLCA</name>
<dbReference type="InterPro" id="IPR000718">
    <property type="entry name" value="Peptidase_M13"/>
</dbReference>
<feature type="domain" description="Peptidase M13 N-terminal" evidence="10">
    <location>
        <begin position="110"/>
        <end position="437"/>
    </location>
</feature>
<dbReference type="Pfam" id="PF05649">
    <property type="entry name" value="Peptidase_M13_N"/>
    <property type="match status" value="1"/>
</dbReference>
<feature type="region of interest" description="Disordered" evidence="7">
    <location>
        <begin position="92"/>
        <end position="114"/>
    </location>
</feature>
<dbReference type="InterPro" id="IPR024079">
    <property type="entry name" value="MetalloPept_cat_dom_sf"/>
</dbReference>
<dbReference type="SUPFAM" id="SSF55486">
    <property type="entry name" value="Metalloproteases ('zincins'), catalytic domain"/>
    <property type="match status" value="1"/>
</dbReference>
<dbReference type="Pfam" id="PF01431">
    <property type="entry name" value="Peptidase_M13"/>
    <property type="match status" value="1"/>
</dbReference>
<sequence length="650" mass="74197">MDGQHKKRGLAWILQNVQRQLATKKDGGSSHVNLRVRHDTSRLVEKTSHKNKMSGAMKALLVVLLLALVAVVVLAVVIVLIKDDDDKEVINVTPDTNTGDKTDEEKLPKEKTMENRGDQHFKDWLKTIIGDSPLISPSWNEATFDLNDVLFNATDLGFSILVGVYPQVDDKNSSVHILKMDQPSLGMPGQKYYLVPRNDTMLMAYQTLIYKVTETLGFADPDTAQQDVTDLVDFEIQLAQISVPSEERWDPEALYNPMTLGEVHANYSSAELDMMQFVVALLHAPEVGITDVTENETIINVSPPYFRNFTELIRNTPKRTLANYVFWRVTGGYLETLTQTYRSLVFEYYKVVYGIQQGEPRDQVCARFAKGQIGFAIGKVFVDRYFEPEAKSMALDMIQGLQTAFDELVDELSWMDPETKRLAREKNDVIQSKIGYPEFVRNDTYLEEVYSNFTFTRYQYFENNVMIGKVSHDSLMRQLRQPVDTNAWFMTPATVNAYYYPVNNEIAFPAGILQPPFFSKDFPKSLNYGGIGMVIGHEITHGFDERGRQYDKTGNLEQWWSDSAIQKFINKTQCMVDQYSAYVMEEAGMNVSVLGGEKSTHYHKHTYNCRGKQRNSARVIGPNQNSEDFSRVFNCPKSSFMNAEKKCQVW</sequence>
<evidence type="ECO:0000256" key="7">
    <source>
        <dbReference type="SAM" id="MobiDB-lite"/>
    </source>
</evidence>